<gene>
    <name evidence="1" type="ORF">LCGC14_1681550</name>
</gene>
<comment type="caution">
    <text evidence="1">The sequence shown here is derived from an EMBL/GenBank/DDBJ whole genome shotgun (WGS) entry which is preliminary data.</text>
</comment>
<reference evidence="1" key="1">
    <citation type="journal article" date="2015" name="Nature">
        <title>Complex archaea that bridge the gap between prokaryotes and eukaryotes.</title>
        <authorList>
            <person name="Spang A."/>
            <person name="Saw J.H."/>
            <person name="Jorgensen S.L."/>
            <person name="Zaremba-Niedzwiedzka K."/>
            <person name="Martijn J."/>
            <person name="Lind A.E."/>
            <person name="van Eijk R."/>
            <person name="Schleper C."/>
            <person name="Guy L."/>
            <person name="Ettema T.J."/>
        </authorList>
    </citation>
    <scope>NUCLEOTIDE SEQUENCE</scope>
</reference>
<proteinExistence type="predicted"/>
<evidence type="ECO:0000313" key="1">
    <source>
        <dbReference type="EMBL" id="KKM16863.1"/>
    </source>
</evidence>
<accession>A0A0F9K3Y9</accession>
<organism evidence="1">
    <name type="scientific">marine sediment metagenome</name>
    <dbReference type="NCBI Taxonomy" id="412755"/>
    <lineage>
        <taxon>unclassified sequences</taxon>
        <taxon>metagenomes</taxon>
        <taxon>ecological metagenomes</taxon>
    </lineage>
</organism>
<protein>
    <submittedName>
        <fullName evidence="1">Uncharacterized protein</fullName>
    </submittedName>
</protein>
<name>A0A0F9K3Y9_9ZZZZ</name>
<dbReference type="EMBL" id="LAZR01014583">
    <property type="protein sequence ID" value="KKM16863.1"/>
    <property type="molecule type" value="Genomic_DNA"/>
</dbReference>
<sequence>MGKNGNKWISNNLKIVLLIASLIAIGAVMREAIRKDIPALYAADKEQCEAINANENAIIEIEGKIENAITKMDGKMETIQVRQSAYHKDSSKQLEEILIAIKANKSP</sequence>
<dbReference type="AlphaFoldDB" id="A0A0F9K3Y9"/>